<sequence length="598" mass="65219">MEFEKHAYDVVVVGAGGAGLRAAIAAHEAGARTAVVCKSLLGKAHTVMAEGGIAAAMGNAYPEDDWRVHFRDTMRGGKMLNHWRMAQLHAQEAPDRVRELEDWGALFDRTPDGLISQRDFGGHRYARLAHVGDRTGLELIRTLQQRTVALGVDVYMECTVTRLLTDADGITGAFGYWRESGRFVAWEAPSVVLATGGIGKAYKVTSNSWEYTGDGHSLALAAGAGLVNMEFVQFHPTGMVWPPSVRGILVTESVRGDGGVLKNSSGNRFMFDYIPDFFRKETAETEDEADRWYDDKKNNRRPPELLPRDEVARAINSEVKAGRGSPHGGVFLDIASRRPAEYVRRRLPSMYHQFKELADVDITAEAMEVGPTCHYVMGGVEVDPDTAAASVPGLFAAGEVAGGMHGSNRLGGNSLSDLLVFGRRAGAAAAEHASKRTGVVALREEMLAEAARAALAPFEREGGENPYAVQSELQQTMHDLVGIIRTAPEMERALERIAVLRERVAALSVEGHRQYNPGWHLALDLPHLLAVSECIARAALAREESRGGHTRDDFPATDPDWGRTNLVCTRGPDGTVTLTRQPLPQMPPELAEVFEEQP</sequence>
<dbReference type="SUPFAM" id="SSF51905">
    <property type="entry name" value="FAD/NAD(P)-binding domain"/>
    <property type="match status" value="1"/>
</dbReference>
<dbReference type="InterPro" id="IPR027477">
    <property type="entry name" value="Succ_DH/fumarate_Rdtase_cat_sf"/>
</dbReference>
<feature type="domain" description="FAD-dependent oxidoreductase 2 FAD-binding" evidence="7">
    <location>
        <begin position="9"/>
        <end position="415"/>
    </location>
</feature>
<dbReference type="InterPro" id="IPR003953">
    <property type="entry name" value="FAD-dep_OxRdtase_2_FAD-bd"/>
</dbReference>
<name>A0A1H3MNY8_9ACTN</name>
<dbReference type="SUPFAM" id="SSF56425">
    <property type="entry name" value="Succinate dehydrogenase/fumarate reductase flavoprotein, catalytic domain"/>
    <property type="match status" value="1"/>
</dbReference>
<comment type="cofactor">
    <cofactor evidence="1">
        <name>FAD</name>
        <dbReference type="ChEBI" id="CHEBI:57692"/>
    </cofactor>
</comment>
<dbReference type="Gene3D" id="3.50.50.60">
    <property type="entry name" value="FAD/NAD(P)-binding domain"/>
    <property type="match status" value="1"/>
</dbReference>
<protein>
    <submittedName>
        <fullName evidence="9">Succinate dehydrogenase subunit A</fullName>
    </submittedName>
</protein>
<evidence type="ECO:0000256" key="3">
    <source>
        <dbReference type="ARBA" id="ARBA00022827"/>
    </source>
</evidence>
<evidence type="ECO:0000256" key="5">
    <source>
        <dbReference type="PIRSR" id="PIRSR000171-1"/>
    </source>
</evidence>
<evidence type="ECO:0000259" key="7">
    <source>
        <dbReference type="Pfam" id="PF00890"/>
    </source>
</evidence>
<dbReference type="InterPro" id="IPR036188">
    <property type="entry name" value="FAD/NAD-bd_sf"/>
</dbReference>
<dbReference type="InterPro" id="IPR030664">
    <property type="entry name" value="SdhA/FrdA/AprA"/>
</dbReference>
<dbReference type="RefSeq" id="WP_170856845.1">
    <property type="nucleotide sequence ID" value="NZ_FNOT01000011.1"/>
</dbReference>
<dbReference type="PIRSF" id="PIRSF000171">
    <property type="entry name" value="SDHA_APRA_LASPO"/>
    <property type="match status" value="1"/>
</dbReference>
<evidence type="ECO:0000256" key="1">
    <source>
        <dbReference type="ARBA" id="ARBA00001974"/>
    </source>
</evidence>
<keyword evidence="2" id="KW-0285">Flavoprotein</keyword>
<dbReference type="PRINTS" id="PR00368">
    <property type="entry name" value="FADPNR"/>
</dbReference>
<dbReference type="InterPro" id="IPR037099">
    <property type="entry name" value="Fum_R/Succ_DH_flav-like_C_sf"/>
</dbReference>
<dbReference type="FunFam" id="3.90.700.10:FF:000005">
    <property type="entry name" value="Succinate dehydrogenase flavoprotein subunit"/>
    <property type="match status" value="1"/>
</dbReference>
<reference evidence="10" key="1">
    <citation type="submission" date="2016-10" db="EMBL/GenBank/DDBJ databases">
        <authorList>
            <person name="Varghese N."/>
            <person name="Submissions S."/>
        </authorList>
    </citation>
    <scope>NUCLEOTIDE SEQUENCE [LARGE SCALE GENOMIC DNA]</scope>
    <source>
        <strain evidence="10">DSM 45422</strain>
    </source>
</reference>
<dbReference type="STRING" id="1137993.SAMN05660209_03716"/>
<dbReference type="PANTHER" id="PTHR11632:SF51">
    <property type="entry name" value="SUCCINATE DEHYDROGENASE [UBIQUINONE] FLAVOPROTEIN SUBUNIT, MITOCHONDRIAL"/>
    <property type="match status" value="1"/>
</dbReference>
<accession>A0A1H3MNY8</accession>
<proteinExistence type="predicted"/>
<evidence type="ECO:0000313" key="9">
    <source>
        <dbReference type="EMBL" id="SDY78452.1"/>
    </source>
</evidence>
<feature type="compositionally biased region" description="Basic and acidic residues" evidence="6">
    <location>
        <begin position="542"/>
        <end position="554"/>
    </location>
</feature>
<evidence type="ECO:0000256" key="4">
    <source>
        <dbReference type="ARBA" id="ARBA00023002"/>
    </source>
</evidence>
<dbReference type="Gene3D" id="3.90.700.10">
    <property type="entry name" value="Succinate dehydrogenase/fumarate reductase flavoprotein, catalytic domain"/>
    <property type="match status" value="1"/>
</dbReference>
<gene>
    <name evidence="9" type="ORF">SAMN05660209_03716</name>
</gene>
<organism evidence="9 10">
    <name type="scientific">Geodermatophilus africanus</name>
    <dbReference type="NCBI Taxonomy" id="1137993"/>
    <lineage>
        <taxon>Bacteria</taxon>
        <taxon>Bacillati</taxon>
        <taxon>Actinomycetota</taxon>
        <taxon>Actinomycetes</taxon>
        <taxon>Geodermatophilales</taxon>
        <taxon>Geodermatophilaceae</taxon>
        <taxon>Geodermatophilus</taxon>
    </lineage>
</organism>
<evidence type="ECO:0000313" key="10">
    <source>
        <dbReference type="Proteomes" id="UP000198921"/>
    </source>
</evidence>
<feature type="active site" description="Proton acceptor" evidence="5">
    <location>
        <position position="308"/>
    </location>
</feature>
<evidence type="ECO:0000256" key="6">
    <source>
        <dbReference type="SAM" id="MobiDB-lite"/>
    </source>
</evidence>
<keyword evidence="10" id="KW-1185">Reference proteome</keyword>
<dbReference type="AlphaFoldDB" id="A0A1H3MNY8"/>
<dbReference type="Gene3D" id="1.20.58.100">
    <property type="entry name" value="Fumarate reductase/succinate dehydrogenase flavoprotein-like, C-terminal domain"/>
    <property type="match status" value="1"/>
</dbReference>
<feature type="region of interest" description="Disordered" evidence="6">
    <location>
        <begin position="542"/>
        <end position="598"/>
    </location>
</feature>
<dbReference type="GO" id="GO:0033765">
    <property type="term" value="F:steroid dehydrogenase activity, acting on the CH-CH group of donors"/>
    <property type="evidence" value="ECO:0007669"/>
    <property type="project" value="UniProtKB-ARBA"/>
</dbReference>
<dbReference type="PANTHER" id="PTHR11632">
    <property type="entry name" value="SUCCINATE DEHYDROGENASE 2 FLAVOPROTEIN SUBUNIT"/>
    <property type="match status" value="1"/>
</dbReference>
<dbReference type="InterPro" id="IPR015939">
    <property type="entry name" value="Fum_Rdtase/Succ_DH_flav-like_C"/>
</dbReference>
<evidence type="ECO:0000259" key="8">
    <source>
        <dbReference type="Pfam" id="PF02910"/>
    </source>
</evidence>
<dbReference type="Pfam" id="PF02910">
    <property type="entry name" value="Succ_DH_flav_C"/>
    <property type="match status" value="1"/>
</dbReference>
<dbReference type="Proteomes" id="UP000198921">
    <property type="component" value="Unassembled WGS sequence"/>
</dbReference>
<dbReference type="SUPFAM" id="SSF46977">
    <property type="entry name" value="Succinate dehydrogenase/fumarate reductase flavoprotein C-terminal domain"/>
    <property type="match status" value="1"/>
</dbReference>
<dbReference type="FunFam" id="3.50.50.60:FF:000026">
    <property type="entry name" value="Succinate dehydrogenase flavoprotein subunit"/>
    <property type="match status" value="1"/>
</dbReference>
<keyword evidence="3" id="KW-0274">FAD</keyword>
<feature type="domain" description="Fumarate reductase/succinate dehydrogenase flavoprotein-like C-terminal" evidence="8">
    <location>
        <begin position="471"/>
        <end position="583"/>
    </location>
</feature>
<dbReference type="EMBL" id="FNOT01000011">
    <property type="protein sequence ID" value="SDY78452.1"/>
    <property type="molecule type" value="Genomic_DNA"/>
</dbReference>
<dbReference type="Pfam" id="PF00890">
    <property type="entry name" value="FAD_binding_2"/>
    <property type="match status" value="1"/>
</dbReference>
<evidence type="ECO:0000256" key="2">
    <source>
        <dbReference type="ARBA" id="ARBA00022630"/>
    </source>
</evidence>
<dbReference type="NCBIfam" id="NF005866">
    <property type="entry name" value="PRK07803.1"/>
    <property type="match status" value="1"/>
</dbReference>
<keyword evidence="4" id="KW-0560">Oxidoreductase</keyword>